<dbReference type="InterPro" id="IPR001343">
    <property type="entry name" value="Hemolysn_Ca-bd"/>
</dbReference>
<dbReference type="PRINTS" id="PR00313">
    <property type="entry name" value="CABNDNGRPT"/>
</dbReference>
<dbReference type="Proteomes" id="UP000707352">
    <property type="component" value="Unassembled WGS sequence"/>
</dbReference>
<comment type="caution">
    <text evidence="3">The sequence shown here is derived from an EMBL/GenBank/DDBJ whole genome shotgun (WGS) entry which is preliminary data.</text>
</comment>
<reference evidence="3 4" key="1">
    <citation type="submission" date="2020-03" db="EMBL/GenBank/DDBJ databases">
        <title>The genome sequence of Microvirga sp. c23x22.</title>
        <authorList>
            <person name="Zhang X."/>
        </authorList>
    </citation>
    <scope>NUCLEOTIDE SEQUENCE [LARGE SCALE GENOMIC DNA]</scope>
    <source>
        <strain evidence="4">c23x22</strain>
    </source>
</reference>
<dbReference type="InterPro" id="IPR018511">
    <property type="entry name" value="Hemolysin-typ_Ca-bd_CS"/>
</dbReference>
<dbReference type="InterPro" id="IPR011049">
    <property type="entry name" value="Serralysin-like_metalloprot_C"/>
</dbReference>
<evidence type="ECO:0000313" key="3">
    <source>
        <dbReference type="EMBL" id="NIX75308.1"/>
    </source>
</evidence>
<dbReference type="Pfam" id="PF00353">
    <property type="entry name" value="HemolysinCabind"/>
    <property type="match status" value="3"/>
</dbReference>
<evidence type="ECO:0000256" key="1">
    <source>
        <dbReference type="ARBA" id="ARBA00004613"/>
    </source>
</evidence>
<name>A0ABX0V650_9HYPH</name>
<dbReference type="PROSITE" id="PS00330">
    <property type="entry name" value="HEMOLYSIN_CALCIUM"/>
    <property type="match status" value="5"/>
</dbReference>
<sequence>MRRDGAEIVGNSAGTVGFSTEILFGELAGVPRSDYLIQILPNRGSREGQTLIQVNALIVQRDAATIPFSVRMNKTKVTAISVGDIVSAVFGAAVGAPITWSNTLSDQENFKTNPGLFSRYNPHLPAIALSGADKIVGGGGNDTLNGYGGNDTIDGGGGADILTGGSGTDVFSGTAGSLSGDTITDIEDGETIVLIGGILKSAYLSGGILSFRVDHRDYTMTLSGAHGRVIHSGNTITYTSAPASLADDELFYGDGKSGVLSGNRENNYLNGGAGNDTERAGAGRDTVKGGLGNDLLYGDAGDDILYGGSGNDTITGGSGNDIIVGGIGADRLKGQSGRDAFVFNTRPSTSNVDTITDFNVIDDQIWLRNTVFKALGNKGSAAAPVQIKKGEFYKGKAAHDRDDHIIYDQTTGALYYDADGTGPSAQMQIARLSKNLKMTYKDFFVI</sequence>
<accession>A0ABX0V650</accession>
<keyword evidence="2" id="KW-0964">Secreted</keyword>
<comment type="subcellular location">
    <subcellularLocation>
        <location evidence="1">Secreted</location>
    </subcellularLocation>
</comment>
<evidence type="ECO:0000256" key="2">
    <source>
        <dbReference type="ARBA" id="ARBA00022525"/>
    </source>
</evidence>
<dbReference type="SUPFAM" id="SSF51120">
    <property type="entry name" value="beta-Roll"/>
    <property type="match status" value="2"/>
</dbReference>
<gene>
    <name evidence="3" type="ORF">HB375_01605</name>
</gene>
<protein>
    <submittedName>
        <fullName evidence="3">Calcium-binding protein</fullName>
    </submittedName>
</protein>
<dbReference type="InterPro" id="IPR050557">
    <property type="entry name" value="RTX_toxin/Mannuronan_C5-epim"/>
</dbReference>
<proteinExistence type="predicted"/>
<organism evidence="3 4">
    <name type="scientific">Microvirga terricola</name>
    <dbReference type="NCBI Taxonomy" id="2719797"/>
    <lineage>
        <taxon>Bacteria</taxon>
        <taxon>Pseudomonadati</taxon>
        <taxon>Pseudomonadota</taxon>
        <taxon>Alphaproteobacteria</taxon>
        <taxon>Hyphomicrobiales</taxon>
        <taxon>Methylobacteriaceae</taxon>
        <taxon>Microvirga</taxon>
    </lineage>
</organism>
<dbReference type="Gene3D" id="2.150.10.10">
    <property type="entry name" value="Serralysin-like metalloprotease, C-terminal"/>
    <property type="match status" value="3"/>
</dbReference>
<dbReference type="PANTHER" id="PTHR38340">
    <property type="entry name" value="S-LAYER PROTEIN"/>
    <property type="match status" value="1"/>
</dbReference>
<dbReference type="EMBL" id="JAATJS010000001">
    <property type="protein sequence ID" value="NIX75308.1"/>
    <property type="molecule type" value="Genomic_DNA"/>
</dbReference>
<keyword evidence="4" id="KW-1185">Reference proteome</keyword>
<evidence type="ECO:0000313" key="4">
    <source>
        <dbReference type="Proteomes" id="UP000707352"/>
    </source>
</evidence>
<dbReference type="PANTHER" id="PTHR38340:SF1">
    <property type="entry name" value="S-LAYER PROTEIN"/>
    <property type="match status" value="1"/>
</dbReference>
<dbReference type="RefSeq" id="WP_167671203.1">
    <property type="nucleotide sequence ID" value="NZ_JAATJS010000001.1"/>
</dbReference>